<dbReference type="Gene3D" id="3.20.20.190">
    <property type="entry name" value="Phosphatidylinositol (PI) phosphodiesterase"/>
    <property type="match status" value="1"/>
</dbReference>
<dbReference type="EMBL" id="JACCKB010000064">
    <property type="protein sequence ID" value="NYZ69162.1"/>
    <property type="molecule type" value="Genomic_DNA"/>
</dbReference>
<evidence type="ECO:0000259" key="4">
    <source>
        <dbReference type="PROSITE" id="PS51704"/>
    </source>
</evidence>
<dbReference type="InterPro" id="IPR036318">
    <property type="entry name" value="FAD-bd_PCMH-like_sf"/>
</dbReference>
<dbReference type="GO" id="GO:0071949">
    <property type="term" value="F:FAD binding"/>
    <property type="evidence" value="ECO:0007669"/>
    <property type="project" value="InterPro"/>
</dbReference>
<organism evidence="5 6">
    <name type="scientific">Spartinivicinus marinus</name>
    <dbReference type="NCBI Taxonomy" id="2994442"/>
    <lineage>
        <taxon>Bacteria</taxon>
        <taxon>Pseudomonadati</taxon>
        <taxon>Pseudomonadota</taxon>
        <taxon>Gammaproteobacteria</taxon>
        <taxon>Oceanospirillales</taxon>
        <taxon>Zooshikellaceae</taxon>
        <taxon>Spartinivicinus</taxon>
    </lineage>
</organism>
<dbReference type="Pfam" id="PF03009">
    <property type="entry name" value="GDPD"/>
    <property type="match status" value="1"/>
</dbReference>
<dbReference type="GO" id="GO:0008081">
    <property type="term" value="F:phosphoric diester hydrolase activity"/>
    <property type="evidence" value="ECO:0007669"/>
    <property type="project" value="InterPro"/>
</dbReference>
<dbReference type="GO" id="GO:0006629">
    <property type="term" value="P:lipid metabolic process"/>
    <property type="evidence" value="ECO:0007669"/>
    <property type="project" value="InterPro"/>
</dbReference>
<dbReference type="InterPro" id="IPR016167">
    <property type="entry name" value="FAD-bd_PCMH_sub1"/>
</dbReference>
<dbReference type="AlphaFoldDB" id="A0A853IBF3"/>
<dbReference type="CDD" id="cd08556">
    <property type="entry name" value="GDPD"/>
    <property type="match status" value="1"/>
</dbReference>
<accession>A0A853IBF3</accession>
<dbReference type="InterPro" id="IPR006094">
    <property type="entry name" value="Oxid_FAD_bind_N"/>
</dbReference>
<feature type="domain" description="GP-PDE" evidence="4">
    <location>
        <begin position="42"/>
        <end position="294"/>
    </location>
</feature>
<dbReference type="Gene3D" id="3.40.462.10">
    <property type="entry name" value="FAD-linked oxidases, C-terminal domain"/>
    <property type="match status" value="1"/>
</dbReference>
<dbReference type="Gene3D" id="3.30.465.10">
    <property type="match status" value="1"/>
</dbReference>
<dbReference type="InterPro" id="IPR030395">
    <property type="entry name" value="GP_PDE_dom"/>
</dbReference>
<dbReference type="PANTHER" id="PTHR43762">
    <property type="entry name" value="L-GULONOLACTONE OXIDASE"/>
    <property type="match status" value="1"/>
</dbReference>
<dbReference type="InterPro" id="IPR016170">
    <property type="entry name" value="Cytok_DH_C_sf"/>
</dbReference>
<keyword evidence="1" id="KW-0285">Flavoprotein</keyword>
<protein>
    <submittedName>
        <fullName evidence="5">FAD-binding protein</fullName>
    </submittedName>
</protein>
<dbReference type="PANTHER" id="PTHR43762:SF1">
    <property type="entry name" value="D-ARABINONO-1,4-LACTONE OXIDASE"/>
    <property type="match status" value="1"/>
</dbReference>
<reference evidence="5 6" key="1">
    <citation type="submission" date="2020-07" db="EMBL/GenBank/DDBJ databases">
        <title>Endozoicomonas sp. nov., isolated from sediment.</title>
        <authorList>
            <person name="Gu T."/>
        </authorList>
    </citation>
    <scope>NUCLEOTIDE SEQUENCE [LARGE SCALE GENOMIC DNA]</scope>
    <source>
        <strain evidence="5 6">SM1973</strain>
    </source>
</reference>
<dbReference type="InterPro" id="IPR016164">
    <property type="entry name" value="FAD-linked_Oxase-like_C"/>
</dbReference>
<dbReference type="PROSITE" id="PS51704">
    <property type="entry name" value="GP_PDE"/>
    <property type="match status" value="1"/>
</dbReference>
<dbReference type="GO" id="GO:0016899">
    <property type="term" value="F:oxidoreductase activity, acting on the CH-OH group of donors, oxygen as acceptor"/>
    <property type="evidence" value="ECO:0007669"/>
    <property type="project" value="InterPro"/>
</dbReference>
<evidence type="ECO:0000256" key="1">
    <source>
        <dbReference type="ARBA" id="ARBA00022630"/>
    </source>
</evidence>
<evidence type="ECO:0000256" key="2">
    <source>
        <dbReference type="ARBA" id="ARBA00022827"/>
    </source>
</evidence>
<dbReference type="SUPFAM" id="SSF55103">
    <property type="entry name" value="FAD-linked oxidases, C-terminal domain"/>
    <property type="match status" value="1"/>
</dbReference>
<dbReference type="Pfam" id="PF01565">
    <property type="entry name" value="FAD_binding_4"/>
    <property type="match status" value="1"/>
</dbReference>
<evidence type="ECO:0000259" key="3">
    <source>
        <dbReference type="PROSITE" id="PS51387"/>
    </source>
</evidence>
<dbReference type="GO" id="GO:0080049">
    <property type="term" value="F:L-gulono-1,4-lactone dehydrogenase activity"/>
    <property type="evidence" value="ECO:0007669"/>
    <property type="project" value="TreeGrafter"/>
</dbReference>
<dbReference type="InterPro" id="IPR016169">
    <property type="entry name" value="FAD-bd_PCMH_sub2"/>
</dbReference>
<dbReference type="InterPro" id="IPR017946">
    <property type="entry name" value="PLC-like_Pdiesterase_TIM-brl"/>
</dbReference>
<dbReference type="InterPro" id="IPR010031">
    <property type="entry name" value="FAD_lactone_oxidase-like"/>
</dbReference>
<comment type="caution">
    <text evidence="5">The sequence shown here is derived from an EMBL/GenBank/DDBJ whole genome shotgun (WGS) entry which is preliminary data.</text>
</comment>
<dbReference type="InterPro" id="IPR016166">
    <property type="entry name" value="FAD-bd_PCMH"/>
</dbReference>
<dbReference type="RefSeq" id="WP_180571160.1">
    <property type="nucleotide sequence ID" value="NZ_JACCKB010000064.1"/>
</dbReference>
<dbReference type="SUPFAM" id="SSF56176">
    <property type="entry name" value="FAD-binding/transporter-associated domain-like"/>
    <property type="match status" value="1"/>
</dbReference>
<evidence type="ECO:0000313" key="5">
    <source>
        <dbReference type="EMBL" id="NYZ69162.1"/>
    </source>
</evidence>
<name>A0A853IBF3_9GAMM</name>
<dbReference type="Proteomes" id="UP000569732">
    <property type="component" value="Unassembled WGS sequence"/>
</dbReference>
<proteinExistence type="predicted"/>
<dbReference type="PROSITE" id="PS51387">
    <property type="entry name" value="FAD_PCMH"/>
    <property type="match status" value="1"/>
</dbReference>
<dbReference type="SUPFAM" id="SSF51695">
    <property type="entry name" value="PLC-like phosphodiesterases"/>
    <property type="match status" value="1"/>
</dbReference>
<keyword evidence="2" id="KW-0274">FAD</keyword>
<feature type="domain" description="FAD-binding PCMH-type" evidence="3">
    <location>
        <begin position="304"/>
        <end position="477"/>
    </location>
</feature>
<sequence>MLIRKKWLITLTLLTIVILYLDTEPAYLPTAISVPSNQLSLPKVIAHKGRLETSHFPANSRGALTEVLASSVDALEVDVRISKDGIPFLFHPQRLEESTNNTGFPESFSWKELKTIQYRSSPSETIMSLEELFKIVGSKKWIFLDVKSKNVNNEVLINSIKSLIKEHLLFETVIVESFNPFFLTAMRLEARDVQLMLDFTFDSNAIGEESQSQFDQIPWLLKQAFVQKQLRRIIRPDYLGPRWTIPVKNLKKLITHGYPIITWTLDSKDTAHKFLDMGIKSIQTNKPLQMVTQFSALPNHLVDAGGVSAQISDVRYVQSVSDVLNAIRDAKQQGKKISVGGRRHSMGGQTLLSSSIHLNMMGMNQIHYDAEHQELIAEAGATWKQIQLLLDKEGRSVKIMQSDNIFTVGGSLSVNAHGWQVKQPPIVSSVKSLKIATANGEVIETSLNKHPNLFRAVIGGYGQLGVILEARLETVPNSTLKMSSAFFPSHEFISHYTQQVNQNPNVELAYGRLSVAKDNLFDEAELVWFERIDISSNQKLEPESFIALKRAIFRQSQYSETGKEFRWASEKLYTTSLGKLIQMSRNTAMYADVHVLWPLKPGTQDILQEYFIPKSALDKFLKIFKTRVSEHSVNLLNVTIREVLEDKISLLNYAQEDSFALVCLFNYEPTQKEEVKMKIFTQAVIEDILSLSGSFYLPYRKNYTNQQLRNAYPKLNEWMKVKLQWDPDTLWMSQFGEKLKTAIK</sequence>
<evidence type="ECO:0000313" key="6">
    <source>
        <dbReference type="Proteomes" id="UP000569732"/>
    </source>
</evidence>
<keyword evidence="6" id="KW-1185">Reference proteome</keyword>
<dbReference type="Gene3D" id="3.30.43.10">
    <property type="entry name" value="Uridine Diphospho-n-acetylenolpyruvylglucosamine Reductase, domain 2"/>
    <property type="match status" value="1"/>
</dbReference>
<gene>
    <name evidence="5" type="ORF">H0A36_24380</name>
</gene>